<comment type="function">
    <text evidence="2">Antitoxin component of a type II toxin-antitoxin (TA) system.</text>
</comment>
<dbReference type="InterPro" id="IPR006442">
    <property type="entry name" value="Antitoxin_Phd/YefM"/>
</dbReference>
<dbReference type="SUPFAM" id="SSF143120">
    <property type="entry name" value="YefM-like"/>
    <property type="match status" value="1"/>
</dbReference>
<evidence type="ECO:0000313" key="4">
    <source>
        <dbReference type="Proteomes" id="UP001163266"/>
    </source>
</evidence>
<proteinExistence type="inferred from homology"/>
<dbReference type="NCBIfam" id="TIGR01552">
    <property type="entry name" value="phd_fam"/>
    <property type="match status" value="1"/>
</dbReference>
<dbReference type="InterPro" id="IPR036165">
    <property type="entry name" value="YefM-like_sf"/>
</dbReference>
<dbReference type="InterPro" id="IPR051416">
    <property type="entry name" value="phD-YefM_TA_antitoxins"/>
</dbReference>
<evidence type="ECO:0000256" key="2">
    <source>
        <dbReference type="RuleBase" id="RU362080"/>
    </source>
</evidence>
<comment type="similarity">
    <text evidence="1 2">Belongs to the phD/YefM antitoxin family.</text>
</comment>
<sequence>MSTTVGAFEAKTHLSALLDRVEQGEEVVITKHGRPVARLTPVAASREEDVAAAVARLKDIGQRLSLAGLDWRTLRDDGRKG</sequence>
<protein>
    <recommendedName>
        <fullName evidence="2">Antitoxin</fullName>
    </recommendedName>
</protein>
<dbReference type="PANTHER" id="PTHR35377:SF8">
    <property type="entry name" value="ANTITOXIN VAPB22"/>
    <property type="match status" value="1"/>
</dbReference>
<evidence type="ECO:0000313" key="3">
    <source>
        <dbReference type="EMBL" id="UZD54984.1"/>
    </source>
</evidence>
<dbReference type="EMBL" id="CP110257">
    <property type="protein sequence ID" value="UZD54984.1"/>
    <property type="molecule type" value="Genomic_DNA"/>
</dbReference>
<dbReference type="Gene3D" id="3.40.1620.10">
    <property type="entry name" value="YefM-like domain"/>
    <property type="match status" value="1"/>
</dbReference>
<gene>
    <name evidence="3" type="ORF">OMP39_15175</name>
</gene>
<reference evidence="3" key="1">
    <citation type="submission" date="2022-10" db="EMBL/GenBank/DDBJ databases">
        <title>Complete genome sequence of Schlegelella aquatica LMG 23380.</title>
        <authorList>
            <person name="Musilova J."/>
            <person name="Kourilova X."/>
            <person name="Bezdicek M."/>
            <person name="Hermankova K."/>
            <person name="Obruca S."/>
            <person name="Sedlar K."/>
        </authorList>
    </citation>
    <scope>NUCLEOTIDE SEQUENCE</scope>
    <source>
        <strain evidence="3">LMG 23380</strain>
    </source>
</reference>
<name>A0ABY6MSJ8_9BURK</name>
<dbReference type="RefSeq" id="WP_264892691.1">
    <property type="nucleotide sequence ID" value="NZ_CP110257.1"/>
</dbReference>
<organism evidence="3 4">
    <name type="scientific">Caldimonas aquatica</name>
    <dbReference type="NCBI Taxonomy" id="376175"/>
    <lineage>
        <taxon>Bacteria</taxon>
        <taxon>Pseudomonadati</taxon>
        <taxon>Pseudomonadota</taxon>
        <taxon>Betaproteobacteria</taxon>
        <taxon>Burkholderiales</taxon>
        <taxon>Sphaerotilaceae</taxon>
        <taxon>Caldimonas</taxon>
    </lineage>
</organism>
<accession>A0ABY6MSJ8</accession>
<dbReference type="Pfam" id="PF02604">
    <property type="entry name" value="PhdYeFM_antitox"/>
    <property type="match status" value="1"/>
</dbReference>
<dbReference type="PANTHER" id="PTHR35377">
    <property type="entry name" value="ANTITOXIN VAPB49-RELATED-RELATED"/>
    <property type="match status" value="1"/>
</dbReference>
<dbReference type="Proteomes" id="UP001163266">
    <property type="component" value="Chromosome"/>
</dbReference>
<evidence type="ECO:0000256" key="1">
    <source>
        <dbReference type="ARBA" id="ARBA00009981"/>
    </source>
</evidence>
<keyword evidence="4" id="KW-1185">Reference proteome</keyword>